<dbReference type="AlphaFoldDB" id="A0AAV8SCL4"/>
<dbReference type="Proteomes" id="UP001159364">
    <property type="component" value="Linkage Group LG11"/>
</dbReference>
<feature type="region of interest" description="Disordered" evidence="1">
    <location>
        <begin position="120"/>
        <end position="152"/>
    </location>
</feature>
<dbReference type="PANTHER" id="PTHR35461:SF3">
    <property type="entry name" value="OVATE DOMAIN-CONTAINING PROTEIN"/>
    <property type="match status" value="1"/>
</dbReference>
<feature type="compositionally biased region" description="Polar residues" evidence="1">
    <location>
        <begin position="63"/>
        <end position="74"/>
    </location>
</feature>
<keyword evidence="3" id="KW-1185">Reference proteome</keyword>
<dbReference type="PANTHER" id="PTHR35461">
    <property type="entry name" value="BNAANNG14610D PROTEIN"/>
    <property type="match status" value="1"/>
</dbReference>
<comment type="caution">
    <text evidence="2">The sequence shown here is derived from an EMBL/GenBank/DDBJ whole genome shotgun (WGS) entry which is preliminary data.</text>
</comment>
<dbReference type="EMBL" id="JAIWQS010000011">
    <property type="protein sequence ID" value="KAJ8749798.1"/>
    <property type="molecule type" value="Genomic_DNA"/>
</dbReference>
<evidence type="ECO:0000313" key="3">
    <source>
        <dbReference type="Proteomes" id="UP001159364"/>
    </source>
</evidence>
<sequence>MLLKNPISNTKIFFQKTYQGFKSFFSGGRYEKLRKIPPSNGQHGYSTASFDMNAQIGFSNNDKFYSDLTNQSDTDPNEKEKNRNKKKATASNQRSKPAHPEELVDDDYLSGRITNLSKPSFVKNYHTPRKENYTGENIREEKKRTKGYHESTTKGTAREGRIWWVAQKIKELEMMDVSNVDHILDVEEVLHYYSRLTCSAYLEIVDRFLMDMYAEFSGPPAAVTPSTSNVNSRPRLAC</sequence>
<evidence type="ECO:0000313" key="2">
    <source>
        <dbReference type="EMBL" id="KAJ8749798.1"/>
    </source>
</evidence>
<evidence type="ECO:0000256" key="1">
    <source>
        <dbReference type="SAM" id="MobiDB-lite"/>
    </source>
</evidence>
<evidence type="ECO:0008006" key="4">
    <source>
        <dbReference type="Google" id="ProtNLM"/>
    </source>
</evidence>
<proteinExistence type="predicted"/>
<organism evidence="2 3">
    <name type="scientific">Erythroxylum novogranatense</name>
    <dbReference type="NCBI Taxonomy" id="1862640"/>
    <lineage>
        <taxon>Eukaryota</taxon>
        <taxon>Viridiplantae</taxon>
        <taxon>Streptophyta</taxon>
        <taxon>Embryophyta</taxon>
        <taxon>Tracheophyta</taxon>
        <taxon>Spermatophyta</taxon>
        <taxon>Magnoliopsida</taxon>
        <taxon>eudicotyledons</taxon>
        <taxon>Gunneridae</taxon>
        <taxon>Pentapetalae</taxon>
        <taxon>rosids</taxon>
        <taxon>fabids</taxon>
        <taxon>Malpighiales</taxon>
        <taxon>Erythroxylaceae</taxon>
        <taxon>Erythroxylum</taxon>
    </lineage>
</organism>
<accession>A0AAV8SCL4</accession>
<protein>
    <recommendedName>
        <fullName evidence="4">OVATE domain-containing protein</fullName>
    </recommendedName>
</protein>
<gene>
    <name evidence="2" type="ORF">K2173_013201</name>
</gene>
<name>A0AAV8SCL4_9ROSI</name>
<reference evidence="2 3" key="1">
    <citation type="submission" date="2021-09" db="EMBL/GenBank/DDBJ databases">
        <title>Genomic insights and catalytic innovation underlie evolution of tropane alkaloids biosynthesis.</title>
        <authorList>
            <person name="Wang Y.-J."/>
            <person name="Tian T."/>
            <person name="Huang J.-P."/>
            <person name="Huang S.-X."/>
        </authorList>
    </citation>
    <scope>NUCLEOTIDE SEQUENCE [LARGE SCALE GENOMIC DNA]</scope>
    <source>
        <strain evidence="2">KIB-2018</strain>
        <tissue evidence="2">Leaf</tissue>
    </source>
</reference>
<feature type="compositionally biased region" description="Basic and acidic residues" evidence="1">
    <location>
        <begin position="128"/>
        <end position="152"/>
    </location>
</feature>
<feature type="region of interest" description="Disordered" evidence="1">
    <location>
        <begin position="63"/>
        <end position="106"/>
    </location>
</feature>